<keyword evidence="4 7" id="KW-0472">Membrane</keyword>
<reference evidence="8" key="1">
    <citation type="submission" date="2021-01" db="EMBL/GenBank/DDBJ databases">
        <authorList>
            <person name="Corre E."/>
            <person name="Pelletier E."/>
            <person name="Niang G."/>
            <person name="Scheremetjew M."/>
            <person name="Finn R."/>
            <person name="Kale V."/>
            <person name="Holt S."/>
            <person name="Cochrane G."/>
            <person name="Meng A."/>
            <person name="Brown T."/>
            <person name="Cohen L."/>
        </authorList>
    </citation>
    <scope>NUCLEOTIDE SEQUENCE</scope>
    <source>
        <strain evidence="8">CCMP147</strain>
    </source>
</reference>
<dbReference type="InterPro" id="IPR019537">
    <property type="entry name" value="TMEM65"/>
</dbReference>
<feature type="transmembrane region" description="Helical" evidence="7">
    <location>
        <begin position="166"/>
        <end position="187"/>
    </location>
</feature>
<dbReference type="EMBL" id="HBED01031792">
    <property type="protein sequence ID" value="CAD8317120.1"/>
    <property type="molecule type" value="Transcribed_RNA"/>
</dbReference>
<evidence type="ECO:0000313" key="8">
    <source>
        <dbReference type="EMBL" id="CAD8317120.1"/>
    </source>
</evidence>
<name>A0A7R9ZBU7_9STRA</name>
<proteinExistence type="predicted"/>
<evidence type="ECO:0008006" key="9">
    <source>
        <dbReference type="Google" id="ProtNLM"/>
    </source>
</evidence>
<protein>
    <recommendedName>
        <fullName evidence="9">ACT domain-containing protein</fullName>
    </recommendedName>
</protein>
<keyword evidence="5" id="KW-0175">Coiled coil</keyword>
<evidence type="ECO:0000256" key="7">
    <source>
        <dbReference type="SAM" id="Phobius"/>
    </source>
</evidence>
<sequence length="372" mass="40080">MASRPLSLVFPSMRRGVWPRQLERAMLWPAARQGARRVRAEQICSRSKPRALRKSSTVAPRPTEPLAAPTRQQLKNHFVMSMVPMVGFGFMDNTIMIQAGNAIDCTLGVVLGMSTLSAAAVGQIVSGAGSVIFGGTLERMFRAAGLPSAGFSSAQRALPVVQKVGMFGNFVGVVIGCTLGLVNLLFIDTERSSVLKLQALTDEQGFAFEVEANNVERNDATTLKVRGPDVDGLLASMTSALTASGYSLVELHASPREGGCTGTGCDVEDVFVVRQRGVGVKKQVDDEDLDELARTLLAATKDPLSAHSLKTQVHDLAEDNASLAERIKKLEKELEDRQIMVVPGGIAPRMAMPVQFKDRNVHHETVENAAMK</sequence>
<evidence type="ECO:0000256" key="1">
    <source>
        <dbReference type="ARBA" id="ARBA00004141"/>
    </source>
</evidence>
<dbReference type="PANTHER" id="PTHR21706:SF15">
    <property type="entry name" value="TRANSMEMBRANE PROTEIN 65"/>
    <property type="match status" value="1"/>
</dbReference>
<feature type="region of interest" description="Disordered" evidence="6">
    <location>
        <begin position="46"/>
        <end position="65"/>
    </location>
</feature>
<feature type="coiled-coil region" evidence="5">
    <location>
        <begin position="313"/>
        <end position="340"/>
    </location>
</feature>
<evidence type="ECO:0000256" key="5">
    <source>
        <dbReference type="SAM" id="Coils"/>
    </source>
</evidence>
<evidence type="ECO:0000256" key="3">
    <source>
        <dbReference type="ARBA" id="ARBA00022989"/>
    </source>
</evidence>
<keyword evidence="2 7" id="KW-0812">Transmembrane</keyword>
<organism evidence="8">
    <name type="scientific">Pseudictyota dubia</name>
    <dbReference type="NCBI Taxonomy" id="2749911"/>
    <lineage>
        <taxon>Eukaryota</taxon>
        <taxon>Sar</taxon>
        <taxon>Stramenopiles</taxon>
        <taxon>Ochrophyta</taxon>
        <taxon>Bacillariophyta</taxon>
        <taxon>Mediophyceae</taxon>
        <taxon>Biddulphiophycidae</taxon>
        <taxon>Eupodiscales</taxon>
        <taxon>Odontellaceae</taxon>
        <taxon>Pseudictyota</taxon>
    </lineage>
</organism>
<evidence type="ECO:0000256" key="6">
    <source>
        <dbReference type="SAM" id="MobiDB-lite"/>
    </source>
</evidence>
<dbReference type="GO" id="GO:0016020">
    <property type="term" value="C:membrane"/>
    <property type="evidence" value="ECO:0007669"/>
    <property type="project" value="UniProtKB-SubCell"/>
</dbReference>
<keyword evidence="3 7" id="KW-1133">Transmembrane helix</keyword>
<dbReference type="GO" id="GO:0005739">
    <property type="term" value="C:mitochondrion"/>
    <property type="evidence" value="ECO:0007669"/>
    <property type="project" value="TreeGrafter"/>
</dbReference>
<gene>
    <name evidence="8" type="ORF">TDUB1175_LOCUS15914</name>
</gene>
<evidence type="ECO:0000256" key="2">
    <source>
        <dbReference type="ARBA" id="ARBA00022692"/>
    </source>
</evidence>
<evidence type="ECO:0000256" key="4">
    <source>
        <dbReference type="ARBA" id="ARBA00023136"/>
    </source>
</evidence>
<dbReference type="Pfam" id="PF10507">
    <property type="entry name" value="TMEM65"/>
    <property type="match status" value="1"/>
</dbReference>
<dbReference type="AlphaFoldDB" id="A0A7R9ZBU7"/>
<dbReference type="PANTHER" id="PTHR21706">
    <property type="entry name" value="TRANSMEMBRANE PROTEIN 65"/>
    <property type="match status" value="1"/>
</dbReference>
<accession>A0A7R9ZBU7</accession>
<comment type="subcellular location">
    <subcellularLocation>
        <location evidence="1">Membrane</location>
        <topology evidence="1">Multi-pass membrane protein</topology>
    </subcellularLocation>
</comment>